<evidence type="ECO:0000313" key="11">
    <source>
        <dbReference type="Proteomes" id="UP001606301"/>
    </source>
</evidence>
<evidence type="ECO:0000256" key="3">
    <source>
        <dbReference type="ARBA" id="ARBA00022722"/>
    </source>
</evidence>
<keyword evidence="4 8" id="KW-0479">Metal-binding</keyword>
<dbReference type="SUPFAM" id="SSF88723">
    <property type="entry name" value="PIN domain-like"/>
    <property type="match status" value="1"/>
</dbReference>
<dbReference type="Pfam" id="PF01850">
    <property type="entry name" value="PIN"/>
    <property type="match status" value="1"/>
</dbReference>
<evidence type="ECO:0000256" key="7">
    <source>
        <dbReference type="ARBA" id="ARBA00038093"/>
    </source>
</evidence>
<organism evidence="10 11">
    <name type="scientific">Pelomonas margarita</name>
    <dbReference type="NCBI Taxonomy" id="3299031"/>
    <lineage>
        <taxon>Bacteria</taxon>
        <taxon>Pseudomonadati</taxon>
        <taxon>Pseudomonadota</taxon>
        <taxon>Betaproteobacteria</taxon>
        <taxon>Burkholderiales</taxon>
        <taxon>Sphaerotilaceae</taxon>
        <taxon>Roseateles</taxon>
    </lineage>
</organism>
<dbReference type="PANTHER" id="PTHR33653">
    <property type="entry name" value="RIBONUCLEASE VAPC2"/>
    <property type="match status" value="1"/>
</dbReference>
<dbReference type="Proteomes" id="UP001606301">
    <property type="component" value="Unassembled WGS sequence"/>
</dbReference>
<name>A0ABW7FGZ3_9BURK</name>
<dbReference type="Gene3D" id="3.40.50.1010">
    <property type="entry name" value="5'-nuclease"/>
    <property type="match status" value="1"/>
</dbReference>
<evidence type="ECO:0000256" key="2">
    <source>
        <dbReference type="ARBA" id="ARBA00022649"/>
    </source>
</evidence>
<proteinExistence type="inferred from homology"/>
<comment type="function">
    <text evidence="8">Toxic component of a toxin-antitoxin (TA) system. An RNase.</text>
</comment>
<dbReference type="EC" id="3.1.-.-" evidence="8"/>
<protein>
    <recommendedName>
        <fullName evidence="8">Ribonuclease VapC</fullName>
        <shortName evidence="8">RNase VapC</shortName>
        <ecNumber evidence="8">3.1.-.-</ecNumber>
    </recommendedName>
    <alternativeName>
        <fullName evidence="8">Toxin VapC</fullName>
    </alternativeName>
</protein>
<dbReference type="InterPro" id="IPR002716">
    <property type="entry name" value="PIN_dom"/>
</dbReference>
<keyword evidence="2 8" id="KW-1277">Toxin-antitoxin system</keyword>
<feature type="binding site" evidence="8">
    <location>
        <position position="100"/>
    </location>
    <ligand>
        <name>Mg(2+)</name>
        <dbReference type="ChEBI" id="CHEBI:18420"/>
    </ligand>
</feature>
<evidence type="ECO:0000259" key="9">
    <source>
        <dbReference type="Pfam" id="PF01850"/>
    </source>
</evidence>
<keyword evidence="8" id="KW-0800">Toxin</keyword>
<evidence type="ECO:0000256" key="4">
    <source>
        <dbReference type="ARBA" id="ARBA00022723"/>
    </source>
</evidence>
<keyword evidence="5 8" id="KW-0378">Hydrolase</keyword>
<dbReference type="EMBL" id="JBIGHW010000003">
    <property type="protein sequence ID" value="MFG6440530.1"/>
    <property type="molecule type" value="Genomic_DNA"/>
</dbReference>
<keyword evidence="6 8" id="KW-0460">Magnesium</keyword>
<comment type="similarity">
    <text evidence="7 8">Belongs to the PINc/VapC protein family.</text>
</comment>
<reference evidence="10 11" key="1">
    <citation type="submission" date="2024-08" db="EMBL/GenBank/DDBJ databases">
        <authorList>
            <person name="Lu H."/>
        </authorList>
    </citation>
    <scope>NUCLEOTIDE SEQUENCE [LARGE SCALE GENOMIC DNA]</scope>
    <source>
        <strain evidence="10 11">LKC17W</strain>
    </source>
</reference>
<feature type="domain" description="PIN" evidence="9">
    <location>
        <begin position="2"/>
        <end position="126"/>
    </location>
</feature>
<dbReference type="HAMAP" id="MF_00265">
    <property type="entry name" value="VapC_Nob1"/>
    <property type="match status" value="1"/>
</dbReference>
<evidence type="ECO:0000313" key="10">
    <source>
        <dbReference type="EMBL" id="MFG6440530.1"/>
    </source>
</evidence>
<evidence type="ECO:0000256" key="1">
    <source>
        <dbReference type="ARBA" id="ARBA00001946"/>
    </source>
</evidence>
<dbReference type="RefSeq" id="WP_394396665.1">
    <property type="nucleotide sequence ID" value="NZ_JBIGHW010000003.1"/>
</dbReference>
<sequence length="133" mass="14889">MILLDTSVVIELIERGAGYAVCMERLEQYEPRQIHVSAITIFEFEAGLFDGSPNIRQRRAMWQRFQGLITYELVTDSIASGGAGIVRATAKAGKQIGALDALIAATALEWDFTLATRDSDYDRVKGLRVEHWR</sequence>
<dbReference type="InterPro" id="IPR050556">
    <property type="entry name" value="Type_II_TA_system_RNase"/>
</dbReference>
<gene>
    <name evidence="8" type="primary">vapC</name>
    <name evidence="10" type="ORF">ACG0Z3_07525</name>
</gene>
<evidence type="ECO:0000256" key="6">
    <source>
        <dbReference type="ARBA" id="ARBA00022842"/>
    </source>
</evidence>
<accession>A0ABW7FGZ3</accession>
<dbReference type="InterPro" id="IPR022907">
    <property type="entry name" value="VapC_family"/>
</dbReference>
<comment type="cofactor">
    <cofactor evidence="1 8">
        <name>Mg(2+)</name>
        <dbReference type="ChEBI" id="CHEBI:18420"/>
    </cofactor>
</comment>
<keyword evidence="11" id="KW-1185">Reference proteome</keyword>
<dbReference type="PANTHER" id="PTHR33653:SF1">
    <property type="entry name" value="RIBONUCLEASE VAPC2"/>
    <property type="match status" value="1"/>
</dbReference>
<evidence type="ECO:0000256" key="8">
    <source>
        <dbReference type="HAMAP-Rule" id="MF_00265"/>
    </source>
</evidence>
<comment type="caution">
    <text evidence="10">The sequence shown here is derived from an EMBL/GenBank/DDBJ whole genome shotgun (WGS) entry which is preliminary data.</text>
</comment>
<keyword evidence="3 8" id="KW-0540">Nuclease</keyword>
<dbReference type="InterPro" id="IPR029060">
    <property type="entry name" value="PIN-like_dom_sf"/>
</dbReference>
<evidence type="ECO:0000256" key="5">
    <source>
        <dbReference type="ARBA" id="ARBA00022801"/>
    </source>
</evidence>
<feature type="binding site" evidence="8">
    <location>
        <position position="5"/>
    </location>
    <ligand>
        <name>Mg(2+)</name>
        <dbReference type="ChEBI" id="CHEBI:18420"/>
    </ligand>
</feature>